<organism evidence="1 2">
    <name type="scientific">Aequorivita aquimaris</name>
    <dbReference type="NCBI Taxonomy" id="1548749"/>
    <lineage>
        <taxon>Bacteria</taxon>
        <taxon>Pseudomonadati</taxon>
        <taxon>Bacteroidota</taxon>
        <taxon>Flavobacteriia</taxon>
        <taxon>Flavobacteriales</taxon>
        <taxon>Flavobacteriaceae</taxon>
        <taxon>Aequorivita</taxon>
    </lineage>
</organism>
<dbReference type="AlphaFoldDB" id="A0A137RLK9"/>
<proteinExistence type="predicted"/>
<dbReference type="STRING" id="1548749.LS48_00790"/>
<comment type="caution">
    <text evidence="1">The sequence shown here is derived from an EMBL/GenBank/DDBJ whole genome shotgun (WGS) entry which is preliminary data.</text>
</comment>
<dbReference type="EMBL" id="JRWG01000001">
    <property type="protein sequence ID" value="KXO01047.1"/>
    <property type="molecule type" value="Genomic_DNA"/>
</dbReference>
<evidence type="ECO:0000313" key="1">
    <source>
        <dbReference type="EMBL" id="KXO01047.1"/>
    </source>
</evidence>
<reference evidence="1 2" key="2">
    <citation type="journal article" date="2016" name="Int. J. Syst. Evol. Microbiol.">
        <title>Vitellibacter aquimaris sp. nov., a marine bacterium isolated from seawater.</title>
        <authorList>
            <person name="Thevarajoo S."/>
            <person name="Selvaratnam C."/>
            <person name="Goh K.M."/>
            <person name="Hong K.W."/>
            <person name="Chan X.Y."/>
            <person name="Chan K.G."/>
            <person name="Chong C.S."/>
        </authorList>
    </citation>
    <scope>NUCLEOTIDE SEQUENCE [LARGE SCALE GENOMIC DNA]</scope>
    <source>
        <strain evidence="1 2">D-24</strain>
    </source>
</reference>
<dbReference type="OrthoDB" id="9779797at2"/>
<dbReference type="Pfam" id="PF11199">
    <property type="entry name" value="DUF2891"/>
    <property type="match status" value="1"/>
</dbReference>
<gene>
    <name evidence="1" type="ORF">LS48_00790</name>
</gene>
<dbReference type="InterPro" id="IPR021365">
    <property type="entry name" value="DUF2891"/>
</dbReference>
<evidence type="ECO:0000313" key="2">
    <source>
        <dbReference type="Proteomes" id="UP000070138"/>
    </source>
</evidence>
<keyword evidence="2" id="KW-1185">Reference proteome</keyword>
<dbReference type="PATRIC" id="fig|1548749.3.peg.169"/>
<dbReference type="Proteomes" id="UP000070138">
    <property type="component" value="Unassembled WGS sequence"/>
</dbReference>
<protein>
    <recommendedName>
        <fullName evidence="3">DUF2891 domain-containing protein</fullName>
    </recommendedName>
</protein>
<evidence type="ECO:0008006" key="3">
    <source>
        <dbReference type="Google" id="ProtNLM"/>
    </source>
</evidence>
<sequence length="381" mass="44376">MKKFYLLFFSVILLFACKDQKRDSSETSKKDETSIQTFPEPTFTLAEANKLIELPLQCVGTKYPYKPGETLESKADLVEPIAVHPIFYGCFDWHSAVHGYWSMVTLLKQFPEMEKAEEVRKLLKEKITAENVTTELAFFEKPINKSFERTYGWAWLLKLSEELHNWDDPMAKDLEQNLKPLADIIVLRYKEFLPKLNYPIRVGEHTNTAFGLTFAYDYAKTMGDLELKQLIEKRARDFYMNDENCPIDWEPSGYDFLSPCLEEIDIMRRVLSPKAKYSDGEEFIEWLDKFMPQLADKNYHLKVGAVSDRTDGKLVHLDGLNFSRAWVFYGLAKRYPKYKHLENLANEHVAYSYPNLVGDSYEGGHWLGSFAIYALNTLHEK</sequence>
<dbReference type="RefSeq" id="WP_062619002.1">
    <property type="nucleotide sequence ID" value="NZ_JRWG01000001.1"/>
</dbReference>
<dbReference type="PROSITE" id="PS51257">
    <property type="entry name" value="PROKAR_LIPOPROTEIN"/>
    <property type="match status" value="1"/>
</dbReference>
<name>A0A137RLK9_9FLAO</name>
<accession>A0A137RLK9</accession>
<reference evidence="2" key="1">
    <citation type="submission" date="2014-10" db="EMBL/GenBank/DDBJ databases">
        <title>Genome sequencing of Vitellibacter sp. D-24.</title>
        <authorList>
            <person name="Thevarajoo S."/>
            <person name="Selvaratnam C."/>
            <person name="Goh K.M."/>
            <person name="Chong C.S."/>
        </authorList>
    </citation>
    <scope>NUCLEOTIDE SEQUENCE [LARGE SCALE GENOMIC DNA]</scope>
    <source>
        <strain evidence="2">D-24</strain>
    </source>
</reference>